<organism evidence="1 2">
    <name type="scientific">Kordia antarctica</name>
    <dbReference type="NCBI Taxonomy" id="1218801"/>
    <lineage>
        <taxon>Bacteria</taxon>
        <taxon>Pseudomonadati</taxon>
        <taxon>Bacteroidota</taxon>
        <taxon>Flavobacteriia</taxon>
        <taxon>Flavobacteriales</taxon>
        <taxon>Flavobacteriaceae</taxon>
        <taxon>Kordia</taxon>
    </lineage>
</organism>
<sequence length="42" mass="4936">MPAYDKLAFFISICQHYYNGTISDYMLVVNNNIINQIKYSTK</sequence>
<keyword evidence="2" id="KW-1185">Reference proteome</keyword>
<dbReference type="Proteomes" id="UP000464657">
    <property type="component" value="Chromosome"/>
</dbReference>
<gene>
    <name evidence="1" type="ORF">IMCC3317_23360</name>
</gene>
<proteinExistence type="predicted"/>
<dbReference type="AlphaFoldDB" id="A0A7L4ZK09"/>
<protein>
    <submittedName>
        <fullName evidence="1">Uncharacterized protein</fullName>
    </submittedName>
</protein>
<dbReference type="KEGG" id="kan:IMCC3317_23360"/>
<reference evidence="1 2" key="1">
    <citation type="journal article" date="2013" name="Int. J. Syst. Evol. Microbiol.">
        <title>Kordia antarctica sp. nov., isolated from Antarctic seawater.</title>
        <authorList>
            <person name="Baek K."/>
            <person name="Choi A."/>
            <person name="Kang I."/>
            <person name="Lee K."/>
            <person name="Cho J.C."/>
        </authorList>
    </citation>
    <scope>NUCLEOTIDE SEQUENCE [LARGE SCALE GENOMIC DNA]</scope>
    <source>
        <strain evidence="1 2">IMCC3317</strain>
    </source>
</reference>
<dbReference type="EMBL" id="CP019288">
    <property type="protein sequence ID" value="QHI36965.1"/>
    <property type="molecule type" value="Genomic_DNA"/>
</dbReference>
<accession>A0A7L4ZK09</accession>
<name>A0A7L4ZK09_9FLAO</name>
<evidence type="ECO:0000313" key="2">
    <source>
        <dbReference type="Proteomes" id="UP000464657"/>
    </source>
</evidence>
<evidence type="ECO:0000313" key="1">
    <source>
        <dbReference type="EMBL" id="QHI36965.1"/>
    </source>
</evidence>